<evidence type="ECO:0000256" key="2">
    <source>
        <dbReference type="SAM" id="Phobius"/>
    </source>
</evidence>
<feature type="compositionally biased region" description="Basic and acidic residues" evidence="1">
    <location>
        <begin position="153"/>
        <end position="163"/>
    </location>
</feature>
<dbReference type="GeneID" id="106749978"/>
<feature type="region of interest" description="Disordered" evidence="1">
    <location>
        <begin position="254"/>
        <end position="279"/>
    </location>
</feature>
<dbReference type="KEGG" id="dqu:106749978"/>
<name>A0A6P3Y5U9_DINQU</name>
<dbReference type="Proteomes" id="UP000515204">
    <property type="component" value="Unplaced"/>
</dbReference>
<gene>
    <name evidence="4" type="primary">LOC106749978</name>
</gene>
<sequence>MTTKFTIKHKDSLVLKENKSLQEKKCQSYNQFNLKKCEHLSFSWLIFSVFLIYWFVLCPLIWAICDVSKSYLLSYWPVLFWTVALLIWIMIMCALVIFWRRRLQARENSEINLITPKYGSDNVEKRLSVPQMSPGDANSLETKKTDNLLSQKETNDSANCRKKDLPPLMIHKQMSGENINDIGTVHVEKDENDQLDVTSERNSLQEHVKSGTVSENVAKSPKVPLSPRELFFIDLIREAEKTESAISLEKSHFFPKGTTQSDSESEKEIKNSIDMTNEKDVDVEDMKNEQDDDIKNESKCESNYFIADIESPVNEKSEVFLQIDSSVEEQLEINAENPVLILLPNKENV</sequence>
<keyword evidence="3" id="KW-1185">Reference proteome</keyword>
<dbReference type="AlphaFoldDB" id="A0A6P3Y5U9"/>
<accession>A0A6P3Y5U9</accession>
<proteinExistence type="predicted"/>
<keyword evidence="2" id="KW-0472">Membrane</keyword>
<dbReference type="OrthoDB" id="7613606at2759"/>
<reference evidence="4" key="1">
    <citation type="submission" date="2025-08" db="UniProtKB">
        <authorList>
            <consortium name="RefSeq"/>
        </authorList>
    </citation>
    <scope>IDENTIFICATION</scope>
</reference>
<dbReference type="RefSeq" id="XP_014485464.1">
    <property type="nucleotide sequence ID" value="XM_014629978.1"/>
</dbReference>
<feature type="transmembrane region" description="Helical" evidence="2">
    <location>
        <begin position="42"/>
        <end position="64"/>
    </location>
</feature>
<keyword evidence="2" id="KW-0812">Transmembrane</keyword>
<organism evidence="3 4">
    <name type="scientific">Dinoponera quadriceps</name>
    <name type="common">South American ant</name>
    <dbReference type="NCBI Taxonomy" id="609295"/>
    <lineage>
        <taxon>Eukaryota</taxon>
        <taxon>Metazoa</taxon>
        <taxon>Ecdysozoa</taxon>
        <taxon>Arthropoda</taxon>
        <taxon>Hexapoda</taxon>
        <taxon>Insecta</taxon>
        <taxon>Pterygota</taxon>
        <taxon>Neoptera</taxon>
        <taxon>Endopterygota</taxon>
        <taxon>Hymenoptera</taxon>
        <taxon>Apocrita</taxon>
        <taxon>Aculeata</taxon>
        <taxon>Formicoidea</taxon>
        <taxon>Formicidae</taxon>
        <taxon>Ponerinae</taxon>
        <taxon>Ponerini</taxon>
        <taxon>Dinoponera</taxon>
    </lineage>
</organism>
<protein>
    <submittedName>
        <fullName evidence="4">Uncharacterized protein LOC106749978</fullName>
    </submittedName>
</protein>
<evidence type="ECO:0000256" key="1">
    <source>
        <dbReference type="SAM" id="MobiDB-lite"/>
    </source>
</evidence>
<feature type="region of interest" description="Disordered" evidence="1">
    <location>
        <begin position="130"/>
        <end position="163"/>
    </location>
</feature>
<evidence type="ECO:0000313" key="3">
    <source>
        <dbReference type="Proteomes" id="UP000515204"/>
    </source>
</evidence>
<keyword evidence="2" id="KW-1133">Transmembrane helix</keyword>
<feature type="transmembrane region" description="Helical" evidence="2">
    <location>
        <begin position="76"/>
        <end position="99"/>
    </location>
</feature>
<evidence type="ECO:0000313" key="4">
    <source>
        <dbReference type="RefSeq" id="XP_014485464.1"/>
    </source>
</evidence>
<feature type="compositionally biased region" description="Basic and acidic residues" evidence="1">
    <location>
        <begin position="264"/>
        <end position="279"/>
    </location>
</feature>